<evidence type="ECO:0000256" key="5">
    <source>
        <dbReference type="SAM" id="Phobius"/>
    </source>
</evidence>
<evidence type="ECO:0000256" key="3">
    <source>
        <dbReference type="ARBA" id="ARBA00022989"/>
    </source>
</evidence>
<dbReference type="EMBL" id="GIBP01002923">
    <property type="protein sequence ID" value="NDV31892.1"/>
    <property type="molecule type" value="Transcribed_RNA"/>
</dbReference>
<keyword evidence="3 5" id="KW-1133">Transmembrane helix</keyword>
<feature type="transmembrane region" description="Helical" evidence="5">
    <location>
        <begin position="270"/>
        <end position="290"/>
    </location>
</feature>
<evidence type="ECO:0000256" key="4">
    <source>
        <dbReference type="ARBA" id="ARBA00023136"/>
    </source>
</evidence>
<dbReference type="GO" id="GO:0015179">
    <property type="term" value="F:L-amino acid transmembrane transporter activity"/>
    <property type="evidence" value="ECO:0007669"/>
    <property type="project" value="TreeGrafter"/>
</dbReference>
<feature type="transmembrane region" description="Helical" evidence="5">
    <location>
        <begin position="33"/>
        <end position="56"/>
    </location>
</feature>
<proteinExistence type="predicted"/>
<name>A0A6B2L4H6_9EUKA</name>
<dbReference type="AlphaFoldDB" id="A0A6B2L4H6"/>
<accession>A0A6B2L4H6</accession>
<feature type="transmembrane region" description="Helical" evidence="5">
    <location>
        <begin position="118"/>
        <end position="139"/>
    </location>
</feature>
<feature type="transmembrane region" description="Helical" evidence="5">
    <location>
        <begin position="193"/>
        <end position="216"/>
    </location>
</feature>
<organism evidence="7">
    <name type="scientific">Arcella intermedia</name>
    <dbReference type="NCBI Taxonomy" id="1963864"/>
    <lineage>
        <taxon>Eukaryota</taxon>
        <taxon>Amoebozoa</taxon>
        <taxon>Tubulinea</taxon>
        <taxon>Elardia</taxon>
        <taxon>Arcellinida</taxon>
        <taxon>Sphaerothecina</taxon>
        <taxon>Arcellidae</taxon>
        <taxon>Arcella</taxon>
    </lineage>
</organism>
<evidence type="ECO:0000256" key="1">
    <source>
        <dbReference type="ARBA" id="ARBA00004141"/>
    </source>
</evidence>
<evidence type="ECO:0000256" key="2">
    <source>
        <dbReference type="ARBA" id="ARBA00022692"/>
    </source>
</evidence>
<comment type="subcellular location">
    <subcellularLocation>
        <location evidence="1">Membrane</location>
        <topology evidence="1">Multi-pass membrane protein</topology>
    </subcellularLocation>
</comment>
<feature type="transmembrane region" description="Helical" evidence="5">
    <location>
        <begin position="393"/>
        <end position="415"/>
    </location>
</feature>
<dbReference type="PANTHER" id="PTHR22950">
    <property type="entry name" value="AMINO ACID TRANSPORTER"/>
    <property type="match status" value="1"/>
</dbReference>
<feature type="transmembrane region" description="Helical" evidence="5">
    <location>
        <begin position="77"/>
        <end position="98"/>
    </location>
</feature>
<keyword evidence="4 5" id="KW-0472">Membrane</keyword>
<feature type="transmembrane region" description="Helical" evidence="5">
    <location>
        <begin position="228"/>
        <end position="250"/>
    </location>
</feature>
<evidence type="ECO:0000259" key="6">
    <source>
        <dbReference type="Pfam" id="PF01490"/>
    </source>
</evidence>
<keyword evidence="2 5" id="KW-0812">Transmembrane</keyword>
<feature type="domain" description="Amino acid transporter transmembrane" evidence="6">
    <location>
        <begin position="5"/>
        <end position="360"/>
    </location>
</feature>
<evidence type="ECO:0000313" key="7">
    <source>
        <dbReference type="EMBL" id="NDV31892.1"/>
    </source>
</evidence>
<reference evidence="7" key="1">
    <citation type="journal article" date="2020" name="J. Eukaryot. Microbiol.">
        <title>De novo Sequencing, Assembly and Annotation of the Transcriptome for the Free-Living Testate Amoeba Arcella intermedia.</title>
        <authorList>
            <person name="Ribeiro G.M."/>
            <person name="Porfirio-Sousa A.L."/>
            <person name="Maurer-Alcala X.X."/>
            <person name="Katz L.A."/>
            <person name="Lahr D.J.G."/>
        </authorList>
    </citation>
    <scope>NUCLEOTIDE SEQUENCE</scope>
</reference>
<feature type="transmembrane region" description="Helical" evidence="5">
    <location>
        <begin position="146"/>
        <end position="173"/>
    </location>
</feature>
<sequence>MQLCSVFSAMLLLGSTMFGPLLSYIPGTFSSLGIIPSTLVLLLFGLLASYSISLMIECGCVVEATSYEDFMEAAFPRYGRIITTLLMNLYLFGVLDGFLDAISEQLDFILKVLTEWNIAHQTSIGLTIVIFCVIFPLCLLGNMATLVFVAFLANLFSLFCILFIGAVSAQQIYLNVGMIKNIPLFTTSTRDVLSAFPMLSLVFMCFPVIYPVWRVLEDPTSKRMNTTQISSLSITALLFTFLGIFGSILLQTSSDTNLLSIFPSTPQFLAIRFIYLLSLISHFPILHFAFRHSIEITFFGKYDWSIPRHILETTLTLVALAVCSIFLTQKIRTVRIWMELLGVLGYPLTFILPVLCYAKLGFYEESRADVDFLEKNIEFVGTKLKRLLVPGMILPTFILILGIAITITNLVLLILDILNHPLNVFSF</sequence>
<feature type="transmembrane region" description="Helical" evidence="5">
    <location>
        <begin position="340"/>
        <end position="358"/>
    </location>
</feature>
<dbReference type="InterPro" id="IPR013057">
    <property type="entry name" value="AA_transpt_TM"/>
</dbReference>
<protein>
    <recommendedName>
        <fullName evidence="6">Amino acid transporter transmembrane domain-containing protein</fullName>
    </recommendedName>
</protein>
<dbReference type="Pfam" id="PF01490">
    <property type="entry name" value="Aa_trans"/>
    <property type="match status" value="1"/>
</dbReference>
<dbReference type="GO" id="GO:0016020">
    <property type="term" value="C:membrane"/>
    <property type="evidence" value="ECO:0007669"/>
    <property type="project" value="UniProtKB-SubCell"/>
</dbReference>